<dbReference type="CDD" id="cd06261">
    <property type="entry name" value="TM_PBP2"/>
    <property type="match status" value="1"/>
</dbReference>
<evidence type="ECO:0000256" key="7">
    <source>
        <dbReference type="RuleBase" id="RU363032"/>
    </source>
</evidence>
<dbReference type="GO" id="GO:0005886">
    <property type="term" value="C:plasma membrane"/>
    <property type="evidence" value="ECO:0007669"/>
    <property type="project" value="UniProtKB-SubCell"/>
</dbReference>
<evidence type="ECO:0000259" key="8">
    <source>
        <dbReference type="PROSITE" id="PS50928"/>
    </source>
</evidence>
<organism evidence="9 10">
    <name type="scientific">Calorimonas adulescens</name>
    <dbReference type="NCBI Taxonomy" id="2606906"/>
    <lineage>
        <taxon>Bacteria</taxon>
        <taxon>Bacillati</taxon>
        <taxon>Bacillota</taxon>
        <taxon>Clostridia</taxon>
        <taxon>Thermoanaerobacterales</taxon>
        <taxon>Thermoanaerobacteraceae</taxon>
        <taxon>Calorimonas</taxon>
    </lineage>
</organism>
<evidence type="ECO:0000256" key="2">
    <source>
        <dbReference type="ARBA" id="ARBA00022448"/>
    </source>
</evidence>
<dbReference type="Pfam" id="PF00528">
    <property type="entry name" value="BPD_transp_1"/>
    <property type="match status" value="1"/>
</dbReference>
<dbReference type="Proteomes" id="UP000322976">
    <property type="component" value="Unassembled WGS sequence"/>
</dbReference>
<evidence type="ECO:0000256" key="4">
    <source>
        <dbReference type="ARBA" id="ARBA00022692"/>
    </source>
</evidence>
<evidence type="ECO:0000256" key="6">
    <source>
        <dbReference type="ARBA" id="ARBA00023136"/>
    </source>
</evidence>
<sequence>MSLKGYFRYIYAMIGVVAVWYVLSIIANLPIIPSPLNVFVNTYIIFKAKIAIHVMYSIYRIFMGLILSIAIGVPLGLAMGYIPRIDSVMSPVVYLLYPIPKIAFLPVVMLIFGLGELSKIIMIMLIVVFQIIVSSRDAVKGIPEETYYSLMALGAGRLGIFKEIVIPAAMPEILTSIRVGLGTAVSVLFFTETFGTKYGIGYFIMDSWMRVNYLDMYSGIMILGIIGLCLFLLIDIMEFLLCPWKQ</sequence>
<accession>A0A5D8QFX1</accession>
<gene>
    <name evidence="9" type="ORF">FWJ32_01615</name>
</gene>
<dbReference type="AlphaFoldDB" id="A0A5D8QFX1"/>
<dbReference type="PANTHER" id="PTHR30151">
    <property type="entry name" value="ALKANE SULFONATE ABC TRANSPORTER-RELATED, MEMBRANE SUBUNIT"/>
    <property type="match status" value="1"/>
</dbReference>
<dbReference type="GO" id="GO:0055085">
    <property type="term" value="P:transmembrane transport"/>
    <property type="evidence" value="ECO:0007669"/>
    <property type="project" value="InterPro"/>
</dbReference>
<keyword evidence="2 7" id="KW-0813">Transport</keyword>
<feature type="transmembrane region" description="Helical" evidence="7">
    <location>
        <begin position="216"/>
        <end position="241"/>
    </location>
</feature>
<evidence type="ECO:0000313" key="9">
    <source>
        <dbReference type="EMBL" id="TZE83600.1"/>
    </source>
</evidence>
<evidence type="ECO:0000256" key="5">
    <source>
        <dbReference type="ARBA" id="ARBA00022989"/>
    </source>
</evidence>
<proteinExistence type="inferred from homology"/>
<keyword evidence="3" id="KW-1003">Cell membrane</keyword>
<dbReference type="PROSITE" id="PS50928">
    <property type="entry name" value="ABC_TM1"/>
    <property type="match status" value="1"/>
</dbReference>
<dbReference type="InterPro" id="IPR000515">
    <property type="entry name" value="MetI-like"/>
</dbReference>
<dbReference type="EMBL" id="VTPS01000001">
    <property type="protein sequence ID" value="TZE83600.1"/>
    <property type="molecule type" value="Genomic_DNA"/>
</dbReference>
<keyword evidence="5 7" id="KW-1133">Transmembrane helix</keyword>
<feature type="domain" description="ABC transmembrane type-1" evidence="8">
    <location>
        <begin position="54"/>
        <end position="238"/>
    </location>
</feature>
<feature type="transmembrane region" description="Helical" evidence="7">
    <location>
        <begin position="62"/>
        <end position="82"/>
    </location>
</feature>
<evidence type="ECO:0000256" key="1">
    <source>
        <dbReference type="ARBA" id="ARBA00004651"/>
    </source>
</evidence>
<comment type="subcellular location">
    <subcellularLocation>
        <location evidence="1 7">Cell membrane</location>
        <topology evidence="1 7">Multi-pass membrane protein</topology>
    </subcellularLocation>
</comment>
<dbReference type="RefSeq" id="WP_149544219.1">
    <property type="nucleotide sequence ID" value="NZ_VTPS01000001.1"/>
</dbReference>
<keyword evidence="10" id="KW-1185">Reference proteome</keyword>
<dbReference type="InterPro" id="IPR035906">
    <property type="entry name" value="MetI-like_sf"/>
</dbReference>
<keyword evidence="6 7" id="KW-0472">Membrane</keyword>
<feature type="transmembrane region" description="Helical" evidence="7">
    <location>
        <begin position="179"/>
        <end position="204"/>
    </location>
</feature>
<comment type="caution">
    <text evidence="9">The sequence shown here is derived from an EMBL/GenBank/DDBJ whole genome shotgun (WGS) entry which is preliminary data.</text>
</comment>
<reference evidence="9 10" key="1">
    <citation type="submission" date="2019-08" db="EMBL/GenBank/DDBJ databases">
        <title>Calorimonas adulescens gen. nov., sp. nov., an anaerobic thermophilic bacterium from Sakhalin hot spring.</title>
        <authorList>
            <person name="Khomyakova M.A."/>
            <person name="Merkel A.Y."/>
            <person name="Novikov A."/>
            <person name="Bonch-Osmolovskaya E.A."/>
            <person name="Slobodkin A.I."/>
        </authorList>
    </citation>
    <scope>NUCLEOTIDE SEQUENCE [LARGE SCALE GENOMIC DNA]</scope>
    <source>
        <strain evidence="9 10">A05MB</strain>
    </source>
</reference>
<comment type="similarity">
    <text evidence="7">Belongs to the binding-protein-dependent transport system permease family.</text>
</comment>
<protein>
    <submittedName>
        <fullName evidence="9">ABC transporter permease</fullName>
    </submittedName>
</protein>
<name>A0A5D8QFX1_9THEO</name>
<feature type="transmembrane region" description="Helical" evidence="7">
    <location>
        <begin position="94"/>
        <end position="114"/>
    </location>
</feature>
<evidence type="ECO:0000256" key="3">
    <source>
        <dbReference type="ARBA" id="ARBA00022475"/>
    </source>
</evidence>
<dbReference type="Gene3D" id="1.10.3720.10">
    <property type="entry name" value="MetI-like"/>
    <property type="match status" value="1"/>
</dbReference>
<dbReference type="PANTHER" id="PTHR30151:SF0">
    <property type="entry name" value="ABC TRANSPORTER PERMEASE PROTEIN MJ0413-RELATED"/>
    <property type="match status" value="1"/>
</dbReference>
<feature type="transmembrane region" description="Helical" evidence="7">
    <location>
        <begin position="6"/>
        <end position="26"/>
    </location>
</feature>
<evidence type="ECO:0000313" key="10">
    <source>
        <dbReference type="Proteomes" id="UP000322976"/>
    </source>
</evidence>
<dbReference type="SUPFAM" id="SSF161098">
    <property type="entry name" value="MetI-like"/>
    <property type="match status" value="1"/>
</dbReference>
<keyword evidence="4 7" id="KW-0812">Transmembrane</keyword>